<proteinExistence type="predicted"/>
<organism evidence="1">
    <name type="scientific">Listeria monocytogenes</name>
    <dbReference type="NCBI Taxonomy" id="1639"/>
    <lineage>
        <taxon>Bacteria</taxon>
        <taxon>Bacillati</taxon>
        <taxon>Bacillota</taxon>
        <taxon>Bacilli</taxon>
        <taxon>Bacillales</taxon>
        <taxon>Listeriaceae</taxon>
        <taxon>Listeria</taxon>
    </lineage>
</organism>
<dbReference type="Gene3D" id="1.10.8.730">
    <property type="match status" value="1"/>
</dbReference>
<dbReference type="InterPro" id="IPR016628">
    <property type="entry name" value="ATPase_SAG2001_prd"/>
</dbReference>
<dbReference type="AlphaFoldDB" id="A0A612SIY4"/>
<dbReference type="Pfam" id="PF12846">
    <property type="entry name" value="AAA_10"/>
    <property type="match status" value="1"/>
</dbReference>
<reference evidence="1" key="1">
    <citation type="submission" date="2019-09" db="EMBL/GenBank/DDBJ databases">
        <authorList>
            <consortium name="PulseNet: The National Subtyping Network for Foodborne Disease Surveillance"/>
            <person name="Tarr C.L."/>
            <person name="Trees E."/>
            <person name="Katz L.S."/>
            <person name="Carleton-Romer H.A."/>
            <person name="Stroika S."/>
            <person name="Kucerova Z."/>
            <person name="Roache K.F."/>
            <person name="Sabol A.L."/>
            <person name="Besser J."/>
            <person name="Gerner-Smidt P."/>
        </authorList>
    </citation>
    <scope>NUCLEOTIDE SEQUENCE</scope>
    <source>
        <strain evidence="1">PNUSAL005726</strain>
    </source>
</reference>
<dbReference type="Gene3D" id="3.40.50.300">
    <property type="entry name" value="P-loop containing nucleotide triphosphate hydrolases"/>
    <property type="match status" value="1"/>
</dbReference>
<dbReference type="PIRSF" id="PIRSF015040">
    <property type="entry name" value="ATPase_SAG2001_prd"/>
    <property type="match status" value="1"/>
</dbReference>
<dbReference type="SUPFAM" id="SSF52540">
    <property type="entry name" value="P-loop containing nucleoside triphosphate hydrolases"/>
    <property type="match status" value="1"/>
</dbReference>
<sequence length="831" mass="95274">MQLKTPLKAIHKNMMLTGSGEIWAYYRVTPIPGSKEDEEKMAKHKSNWRSTINELRKYKDFHLESYPREMELEDRFTELEKDFDSRTSKMGKYYNKETSRLLNKEMGVVTEEAYVMGVCLKRQLLTNAGDLKGMAQHVVSSTTDAIANLIGLDVEVSDDYFEKFYELEEELTKTLSVIGAIPVSEDELVYINRYNFLRNIDHAVKEEKEKRGLTNITDSIIDPTESGFLKLTTTEGESFMSFVVVDNFPLNMLNANLFMRAQNFNFPVELHVKGQFASLDTVKRKAKLTKTRFKSVQKEQRQVGEKSKDKIKKGYYALERLENNLEDDVPFVNWMASFVVYGKTKKQCKERANAVIRVMKRQRIQCVRPLADQLQLFYKFLHGKPLEFEKSWVQKTTAEGLAEVAYGINTRLGNNVGFYIGRVDNLKKASTHETAVRASRKLVFYHPFIANKGITGAMTDSPHVAITGETGKGKSFLTKLLFIYITFLSCKVLYIDPKSEIENWFKQVTDDPYYRENYPLFVKHLESFHYVTLDEKDNKNWGVLDPIVFLKGADAKDTAQSMVEQVYDLNKSDEVKRVFLEEIDHVMELKKQGKRVGLLTVIKNMQTHKDKQVASAGRLLHQLTKNSVLQLAFSEGENDGLDLNNKINILQIAGLDLPKENDNPKYYSDAERKSLVLMIALGKFCASFGARNPNEETVEIFDEAWIITSARGGKKITKSMRRIGRSFNNALFYITQSVSDVTSEDDRGNFGVVFAFDEPSERSEILKHMSMEDSQDNKEKLSSMIKGECLMRDIYGRTGKIVVHCPFEEMRAAFKTVERNNSAEAEEKYAS</sequence>
<evidence type="ECO:0000313" key="1">
    <source>
        <dbReference type="EMBL" id="ECW1067391.1"/>
    </source>
</evidence>
<name>A0A612SIY4_LISMN</name>
<protein>
    <submittedName>
        <fullName evidence="1">DUF87 domain-containing protein</fullName>
    </submittedName>
</protein>
<gene>
    <name evidence="1" type="ORF">F3Q70_01565</name>
</gene>
<dbReference type="PANTHER" id="PTHR30121:SF6">
    <property type="entry name" value="SLR6007 PROTEIN"/>
    <property type="match status" value="1"/>
</dbReference>
<dbReference type="PANTHER" id="PTHR30121">
    <property type="entry name" value="UNCHARACTERIZED PROTEIN YJGR-RELATED"/>
    <property type="match status" value="1"/>
</dbReference>
<comment type="caution">
    <text evidence="1">The sequence shown here is derived from an EMBL/GenBank/DDBJ whole genome shotgun (WGS) entry which is preliminary data.</text>
</comment>
<dbReference type="RefSeq" id="WP_070285554.1">
    <property type="nucleotide sequence ID" value="NZ_MKOF01000012.1"/>
</dbReference>
<dbReference type="InterPro" id="IPR051162">
    <property type="entry name" value="T4SS_component"/>
</dbReference>
<accession>A0A612SIY4</accession>
<dbReference type="EMBL" id="AAKVIX010000001">
    <property type="protein sequence ID" value="ECW1067391.1"/>
    <property type="molecule type" value="Genomic_DNA"/>
</dbReference>
<dbReference type="InterPro" id="IPR027417">
    <property type="entry name" value="P-loop_NTPase"/>
</dbReference>